<dbReference type="InterPro" id="IPR011330">
    <property type="entry name" value="Glyco_hydro/deAcase_b/a-brl"/>
</dbReference>
<evidence type="ECO:0000313" key="9">
    <source>
        <dbReference type="Proteomes" id="UP001629113"/>
    </source>
</evidence>
<evidence type="ECO:0000256" key="4">
    <source>
        <dbReference type="ARBA" id="ARBA00024056"/>
    </source>
</evidence>
<dbReference type="Gene3D" id="3.20.20.370">
    <property type="entry name" value="Glycoside hydrolase/deacetylase"/>
    <property type="match status" value="1"/>
</dbReference>
<sequence>MRLSLLPLFRRARRLAFNIPVLQLYRYLISYDSPLRAHFKIDDEQPIDHDHPAARQPRSPPSPLKRMLTYCLIISFIFFTLVAMLAWSIYKPPDFLIDYLQWKYPDVLFHVPLSQKMVALTLDDAPSTSTEKVLDVLKAYGVKATFFVIGSQVQDVPGRPELLQRMHDEGHEIGNHAWNDYPSIKLPLETLEKQMRDVEALLPPNTPKDDGSPPKYFRPGSGVFNKAMLGVAKSLGYRVVLGSIYPHDPQIPHPKINAAHVLSMVQPGGIIIMHDRRYYSAEQLELVLKGLIADDWKVESVGGLLKAAEEEAKHE</sequence>
<dbReference type="EC" id="3.5.1.41" evidence="4"/>
<evidence type="ECO:0000259" key="7">
    <source>
        <dbReference type="PROSITE" id="PS51677"/>
    </source>
</evidence>
<keyword evidence="6" id="KW-0812">Transmembrane</keyword>
<gene>
    <name evidence="8" type="ORF">PVAG01_08478</name>
</gene>
<keyword evidence="6" id="KW-0472">Membrane</keyword>
<keyword evidence="3" id="KW-0170">Cobalt</keyword>
<dbReference type="PANTHER" id="PTHR10587">
    <property type="entry name" value="GLYCOSYL TRANSFERASE-RELATED"/>
    <property type="match status" value="1"/>
</dbReference>
<comment type="catalytic activity">
    <reaction evidence="5">
        <text>[(1-&gt;4)-N-acetyl-beta-D-glucosaminyl](n) + n H2O = chitosan + n acetate</text>
        <dbReference type="Rhea" id="RHEA:10464"/>
        <dbReference type="Rhea" id="RHEA-COMP:9593"/>
        <dbReference type="Rhea" id="RHEA-COMP:9597"/>
        <dbReference type="ChEBI" id="CHEBI:15377"/>
        <dbReference type="ChEBI" id="CHEBI:17029"/>
        <dbReference type="ChEBI" id="CHEBI:30089"/>
        <dbReference type="ChEBI" id="CHEBI:57704"/>
        <dbReference type="EC" id="3.5.1.41"/>
    </reaction>
    <physiologicalReaction direction="left-to-right" evidence="5">
        <dbReference type="Rhea" id="RHEA:10465"/>
    </physiologicalReaction>
</comment>
<evidence type="ECO:0000313" key="8">
    <source>
        <dbReference type="EMBL" id="KAL3419979.1"/>
    </source>
</evidence>
<dbReference type="InterPro" id="IPR002509">
    <property type="entry name" value="NODB_dom"/>
</dbReference>
<accession>A0ABR4P9H7</accession>
<reference evidence="8 9" key="1">
    <citation type="submission" date="2024-06" db="EMBL/GenBank/DDBJ databases">
        <title>Complete genome of Phlyctema vagabunda strain 19-DSS-EL-015.</title>
        <authorList>
            <person name="Fiorenzani C."/>
        </authorList>
    </citation>
    <scope>NUCLEOTIDE SEQUENCE [LARGE SCALE GENOMIC DNA]</scope>
    <source>
        <strain evidence="8 9">19-DSS-EL-015</strain>
    </source>
</reference>
<keyword evidence="9" id="KW-1185">Reference proteome</keyword>
<evidence type="ECO:0000256" key="3">
    <source>
        <dbReference type="ARBA" id="ARBA00023285"/>
    </source>
</evidence>
<evidence type="ECO:0000256" key="5">
    <source>
        <dbReference type="ARBA" id="ARBA00048494"/>
    </source>
</evidence>
<keyword evidence="2" id="KW-0119">Carbohydrate metabolism</keyword>
<evidence type="ECO:0000256" key="2">
    <source>
        <dbReference type="ARBA" id="ARBA00023024"/>
    </source>
</evidence>
<dbReference type="InterPro" id="IPR050248">
    <property type="entry name" value="Polysacc_deacetylase_ArnD"/>
</dbReference>
<proteinExistence type="predicted"/>
<feature type="domain" description="NodB homology" evidence="7">
    <location>
        <begin position="116"/>
        <end position="299"/>
    </location>
</feature>
<keyword evidence="2" id="KW-0624">Polysaccharide degradation</keyword>
<feature type="transmembrane region" description="Helical" evidence="6">
    <location>
        <begin position="67"/>
        <end position="90"/>
    </location>
</feature>
<organism evidence="8 9">
    <name type="scientific">Phlyctema vagabunda</name>
    <dbReference type="NCBI Taxonomy" id="108571"/>
    <lineage>
        <taxon>Eukaryota</taxon>
        <taxon>Fungi</taxon>
        <taxon>Dikarya</taxon>
        <taxon>Ascomycota</taxon>
        <taxon>Pezizomycotina</taxon>
        <taxon>Leotiomycetes</taxon>
        <taxon>Helotiales</taxon>
        <taxon>Dermateaceae</taxon>
        <taxon>Phlyctema</taxon>
    </lineage>
</organism>
<dbReference type="Pfam" id="PF01522">
    <property type="entry name" value="Polysacc_deac_1"/>
    <property type="match status" value="1"/>
</dbReference>
<dbReference type="PANTHER" id="PTHR10587:SF137">
    <property type="entry name" value="4-DEOXY-4-FORMAMIDO-L-ARABINOSE-PHOSPHOUNDECAPRENOL DEFORMYLASE ARND-RELATED"/>
    <property type="match status" value="1"/>
</dbReference>
<keyword evidence="2" id="KW-0146">Chitin degradation</keyword>
<protein>
    <recommendedName>
        <fullName evidence="4">chitin deacetylase</fullName>
        <ecNumber evidence="4">3.5.1.41</ecNumber>
    </recommendedName>
</protein>
<dbReference type="Proteomes" id="UP001629113">
    <property type="component" value="Unassembled WGS sequence"/>
</dbReference>
<comment type="cofactor">
    <cofactor evidence="1">
        <name>Co(2+)</name>
        <dbReference type="ChEBI" id="CHEBI:48828"/>
    </cofactor>
</comment>
<evidence type="ECO:0000256" key="1">
    <source>
        <dbReference type="ARBA" id="ARBA00001941"/>
    </source>
</evidence>
<dbReference type="PROSITE" id="PS51677">
    <property type="entry name" value="NODB"/>
    <property type="match status" value="1"/>
</dbReference>
<name>A0ABR4P9H7_9HELO</name>
<dbReference type="EMBL" id="JBFCZG010000007">
    <property type="protein sequence ID" value="KAL3419979.1"/>
    <property type="molecule type" value="Genomic_DNA"/>
</dbReference>
<keyword evidence="6" id="KW-1133">Transmembrane helix</keyword>
<evidence type="ECO:0000256" key="6">
    <source>
        <dbReference type="SAM" id="Phobius"/>
    </source>
</evidence>
<comment type="caution">
    <text evidence="8">The sequence shown here is derived from an EMBL/GenBank/DDBJ whole genome shotgun (WGS) entry which is preliminary data.</text>
</comment>
<dbReference type="SUPFAM" id="SSF88713">
    <property type="entry name" value="Glycoside hydrolase/deacetylase"/>
    <property type="match status" value="1"/>
</dbReference>